<evidence type="ECO:0000256" key="7">
    <source>
        <dbReference type="ARBA" id="ARBA00023224"/>
    </source>
</evidence>
<accession>A0A9W2YR98</accession>
<feature type="domain" description="G-protein coupled receptors family 1 profile" evidence="10">
    <location>
        <begin position="48"/>
        <end position="301"/>
    </location>
</feature>
<dbReference type="SUPFAM" id="SSF81321">
    <property type="entry name" value="Family A G protein-coupled receptor-like"/>
    <property type="match status" value="1"/>
</dbReference>
<keyword evidence="6" id="KW-0675">Receptor</keyword>
<dbReference type="OrthoDB" id="9983318at2759"/>
<evidence type="ECO:0000256" key="8">
    <source>
        <dbReference type="SAM" id="MobiDB-lite"/>
    </source>
</evidence>
<sequence>MDLYIFSEIDLNLTDLPETQFKVRENILYMSYVLIIAPYVMLVFGVPGNLLSIAVLSRRAMKDNIFSVYLISLCSFNIMTMCFNLPRFIVYGETGKEFSFPNDFVCMLYRWLSKTLIVVTNWHLVVITGARLTFILDRKKKVHYYKHNPRSSIFLICLFAILFELPVVVFWIRFVNIESNETVCYLPGTSLWVYPQVLIQGILPALLLILMNSWIFYIHKHRDTGLISSSHTNKMVRQLAVLAFVSSLQFLVTMIPICIVYPGRKRLFDLTTQLGRSRENLAYSLALMFQHFNYSTNFIVYCFFGKRFRVELCRLLLQLLKPCGAKNFEPKEYLSSTSNSEVSRIRTEMSLTSVAKAMDQDKIDSLINQLTPPTDSACKKSNSSDHKSISSYMAALDSNGRGGK</sequence>
<evidence type="ECO:0000256" key="4">
    <source>
        <dbReference type="ARBA" id="ARBA00023040"/>
    </source>
</evidence>
<feature type="transmembrane region" description="Helical" evidence="9">
    <location>
        <begin position="29"/>
        <end position="56"/>
    </location>
</feature>
<keyword evidence="7" id="KW-0807">Transducer</keyword>
<dbReference type="AlphaFoldDB" id="A0A9W2YR98"/>
<name>A0A9W2YR98_BIOGL</name>
<feature type="transmembrane region" description="Helical" evidence="9">
    <location>
        <begin position="68"/>
        <end position="91"/>
    </location>
</feature>
<evidence type="ECO:0000256" key="5">
    <source>
        <dbReference type="ARBA" id="ARBA00023136"/>
    </source>
</evidence>
<dbReference type="GO" id="GO:0004930">
    <property type="term" value="F:G protein-coupled receptor activity"/>
    <property type="evidence" value="ECO:0007669"/>
    <property type="project" value="UniProtKB-KW"/>
</dbReference>
<dbReference type="RefSeq" id="XP_055865288.1">
    <property type="nucleotide sequence ID" value="XM_056009313.1"/>
</dbReference>
<organism evidence="11 12">
    <name type="scientific">Biomphalaria glabrata</name>
    <name type="common">Bloodfluke planorb</name>
    <name type="synonym">Freshwater snail</name>
    <dbReference type="NCBI Taxonomy" id="6526"/>
    <lineage>
        <taxon>Eukaryota</taxon>
        <taxon>Metazoa</taxon>
        <taxon>Spiralia</taxon>
        <taxon>Lophotrochozoa</taxon>
        <taxon>Mollusca</taxon>
        <taxon>Gastropoda</taxon>
        <taxon>Heterobranchia</taxon>
        <taxon>Euthyneura</taxon>
        <taxon>Panpulmonata</taxon>
        <taxon>Hygrophila</taxon>
        <taxon>Lymnaeoidea</taxon>
        <taxon>Planorbidae</taxon>
        <taxon>Biomphalaria</taxon>
    </lineage>
</organism>
<evidence type="ECO:0000256" key="1">
    <source>
        <dbReference type="ARBA" id="ARBA00004141"/>
    </source>
</evidence>
<dbReference type="InterPro" id="IPR000276">
    <property type="entry name" value="GPCR_Rhodpsn"/>
</dbReference>
<feature type="transmembrane region" description="Helical" evidence="9">
    <location>
        <begin position="192"/>
        <end position="218"/>
    </location>
</feature>
<dbReference type="GeneID" id="106063992"/>
<evidence type="ECO:0000256" key="9">
    <source>
        <dbReference type="SAM" id="Phobius"/>
    </source>
</evidence>
<evidence type="ECO:0000256" key="6">
    <source>
        <dbReference type="ARBA" id="ARBA00023170"/>
    </source>
</evidence>
<dbReference type="CDD" id="cd00637">
    <property type="entry name" value="7tm_classA_rhodopsin-like"/>
    <property type="match status" value="1"/>
</dbReference>
<keyword evidence="3 9" id="KW-1133">Transmembrane helix</keyword>
<keyword evidence="2 9" id="KW-0812">Transmembrane</keyword>
<dbReference type="PANTHER" id="PTHR24243:SF233">
    <property type="entry name" value="THYROTROPIN-RELEASING HORMONE RECEPTOR"/>
    <property type="match status" value="1"/>
</dbReference>
<dbReference type="GO" id="GO:0005886">
    <property type="term" value="C:plasma membrane"/>
    <property type="evidence" value="ECO:0007669"/>
    <property type="project" value="TreeGrafter"/>
</dbReference>
<reference evidence="12" key="1">
    <citation type="submission" date="2025-08" db="UniProtKB">
        <authorList>
            <consortium name="RefSeq"/>
        </authorList>
    </citation>
    <scope>IDENTIFICATION</scope>
</reference>
<dbReference type="PRINTS" id="PR00237">
    <property type="entry name" value="GPCRRHODOPSN"/>
</dbReference>
<keyword evidence="5 9" id="KW-0472">Membrane</keyword>
<comment type="subcellular location">
    <subcellularLocation>
        <location evidence="1">Membrane</location>
        <topology evidence="1">Multi-pass membrane protein</topology>
    </subcellularLocation>
</comment>
<evidence type="ECO:0000313" key="11">
    <source>
        <dbReference type="Proteomes" id="UP001165740"/>
    </source>
</evidence>
<evidence type="ECO:0000256" key="2">
    <source>
        <dbReference type="ARBA" id="ARBA00022692"/>
    </source>
</evidence>
<dbReference type="Gene3D" id="1.20.1070.10">
    <property type="entry name" value="Rhodopsin 7-helix transmembrane proteins"/>
    <property type="match status" value="1"/>
</dbReference>
<gene>
    <name evidence="12" type="primary">LOC106063992</name>
</gene>
<dbReference type="Proteomes" id="UP001165740">
    <property type="component" value="Chromosome 14"/>
</dbReference>
<feature type="transmembrane region" description="Helical" evidence="9">
    <location>
        <begin position="282"/>
        <end position="304"/>
    </location>
</feature>
<keyword evidence="11" id="KW-1185">Reference proteome</keyword>
<evidence type="ECO:0000313" key="12">
    <source>
        <dbReference type="RefSeq" id="XP_055865288.1"/>
    </source>
</evidence>
<feature type="transmembrane region" description="Helical" evidence="9">
    <location>
        <begin position="111"/>
        <end position="132"/>
    </location>
</feature>
<dbReference type="PANTHER" id="PTHR24243">
    <property type="entry name" value="G-PROTEIN COUPLED RECEPTOR"/>
    <property type="match status" value="1"/>
</dbReference>
<proteinExistence type="predicted"/>
<feature type="transmembrane region" description="Helical" evidence="9">
    <location>
        <begin position="239"/>
        <end position="262"/>
    </location>
</feature>
<evidence type="ECO:0000256" key="3">
    <source>
        <dbReference type="ARBA" id="ARBA00022989"/>
    </source>
</evidence>
<feature type="region of interest" description="Disordered" evidence="8">
    <location>
        <begin position="370"/>
        <end position="404"/>
    </location>
</feature>
<dbReference type="PROSITE" id="PS50262">
    <property type="entry name" value="G_PROTEIN_RECEP_F1_2"/>
    <property type="match status" value="1"/>
</dbReference>
<feature type="transmembrane region" description="Helical" evidence="9">
    <location>
        <begin position="153"/>
        <end position="172"/>
    </location>
</feature>
<dbReference type="InterPro" id="IPR017452">
    <property type="entry name" value="GPCR_Rhodpsn_7TM"/>
</dbReference>
<keyword evidence="4" id="KW-0297">G-protein coupled receptor</keyword>
<evidence type="ECO:0000259" key="10">
    <source>
        <dbReference type="PROSITE" id="PS50262"/>
    </source>
</evidence>
<protein>
    <submittedName>
        <fullName evidence="12">Type-1 angiotensin II receptor B-like</fullName>
    </submittedName>
</protein>